<accession>A0A840A8Z7</accession>
<dbReference type="GO" id="GO:0004527">
    <property type="term" value="F:exonuclease activity"/>
    <property type="evidence" value="ECO:0007669"/>
    <property type="project" value="UniProtKB-KW"/>
</dbReference>
<evidence type="ECO:0000256" key="8">
    <source>
        <dbReference type="ARBA" id="ARBA00023125"/>
    </source>
</evidence>
<dbReference type="InterPro" id="IPR038726">
    <property type="entry name" value="PDDEXK_AddAB-type"/>
</dbReference>
<dbReference type="Gene3D" id="3.40.50.300">
    <property type="entry name" value="P-loop containing nucleotide triphosphate hydrolases"/>
    <property type="match status" value="3"/>
</dbReference>
<protein>
    <recommendedName>
        <fullName evidence="12">DNA 3'-5' helicase</fullName>
        <ecNumber evidence="12">5.6.2.4</ecNumber>
    </recommendedName>
    <alternativeName>
        <fullName evidence="13">DNA 3'-5' helicase II</fullName>
    </alternativeName>
</protein>
<evidence type="ECO:0000256" key="10">
    <source>
        <dbReference type="ARBA" id="ARBA00023235"/>
    </source>
</evidence>
<evidence type="ECO:0000313" key="19">
    <source>
        <dbReference type="Proteomes" id="UP000553193"/>
    </source>
</evidence>
<reference evidence="18 19" key="1">
    <citation type="submission" date="2020-08" db="EMBL/GenBank/DDBJ databases">
        <title>Genomic Encyclopedia of Type Strains, Phase IV (KMG-IV): sequencing the most valuable type-strain genomes for metagenomic binning, comparative biology and taxonomic classification.</title>
        <authorList>
            <person name="Goeker M."/>
        </authorList>
    </citation>
    <scope>NUCLEOTIDE SEQUENCE [LARGE SCALE GENOMIC DNA]</scope>
    <source>
        <strain evidence="18 19">DSM 19979</strain>
    </source>
</reference>
<feature type="binding site" evidence="15">
    <location>
        <begin position="29"/>
        <end position="36"/>
    </location>
    <ligand>
        <name>ATP</name>
        <dbReference type="ChEBI" id="CHEBI:30616"/>
    </ligand>
</feature>
<dbReference type="InterPro" id="IPR014016">
    <property type="entry name" value="UvrD-like_ATP-bd"/>
</dbReference>
<sequence length="1155" mass="122530">MNAPHDARAEANARQRAASDPLASCFVTASAGSGKTKLLTDRLLRLMLGGAAPERLLCLTFTKAAAAEMASRLNARLGEWAVADAAKLRAELTDLLGRAPAGDETARARDAFARVLELPGGMRIATLHAFAQSLLRGFPLEAGLAPGFAVMEEMDAAARMAEAREAELPVSPATGHLATLTDARGMQALLRALRDEEAALDQAIMGSGGTLAGLRLRLAARLELAPDADAEALAMEAATGGDDGALSRAAAALLLSGNGNDVIRGEGIRAHLKLGPAARLVKLADWMAVFLTKDGTVRKSFATKGCGANQAMIQATLATEGERLVEIETRRQALALLDATMAALTLGRPVLGHFAAAKRRVGRLDYDDLIASARALLENPGAAWVLYKLDGGLDHVLLDEAQDSNPEQWGIAGALTAEFTTGEGSNAAPRTLFAVGDVKQSIFGFQGADATGLPRAATRFGARAEAAGQEFRRVELNVSFRSAPPVLALVDAVFADGAARQGVVGEGEALRHNPDRAGMAGCVEIWPLLAAGDAEEAPEWEVPETPMGETGPDSRLAQVLARRIRHMLDHEHLPARHEGDPAQGEAEGGRPIRAGDILVLVRKRDAFLAQLVRALKELDVPVGGVDRMVLVEQLAVLDVLATLDAILLPEDDLQLAAALKSPIFGLEEEDLFALAHGRTGSLHARLMARRGEGGRVGAAADLFAALSVRADHLPPHALVAEILSERGGRARLLARLGPDAADPLDELLTAALAHERAHPASLQDFLHWLRRAATEVKREPENSADRVRVMTVHGAKGLQAPIVILPDTASAPPVRPGLRWTEDDLPLWAPRSTGFAAPLWTAAQSGEAQREAEEANRLLYVALTRAEDRLLVCGWYRKKKAPACWHDKVLEGFRRLPGVEEVQFDPGAWGAEASGFLESPMLRLETPQEGARQAERLANTAADAPPLPAWARSPAPEVEGVRVATPSHMEDEEVEGAAAAPHAPGDPLGTRFRRGNLIHALLQSLPELPEPQREAAAARYLARPGHGLDAAQQAEILAEALGVLAHPDIAAAFGRGSLAEAPIAGRIGQRLILGVVDRLLVTPDTVLILDFKTNRPPPLVPEAAPAGYLRQMAAYRAVLCLAYPGREVACALVWTYGARVMPLPSALLDAHAPTA</sequence>
<feature type="domain" description="UvrD-like helicase ATP-binding" evidence="16">
    <location>
        <begin position="8"/>
        <end position="483"/>
    </location>
</feature>
<keyword evidence="5 15" id="KW-0347">Helicase</keyword>
<dbReference type="InterPro" id="IPR011604">
    <property type="entry name" value="PDDEXK-like_dom_sf"/>
</dbReference>
<keyword evidence="1" id="KW-0540">Nuclease</keyword>
<dbReference type="PROSITE" id="PS51217">
    <property type="entry name" value="UVRD_HELICASE_CTER"/>
    <property type="match status" value="1"/>
</dbReference>
<dbReference type="Gene3D" id="1.10.486.10">
    <property type="entry name" value="PCRA, domain 4"/>
    <property type="match status" value="1"/>
</dbReference>
<evidence type="ECO:0000256" key="11">
    <source>
        <dbReference type="ARBA" id="ARBA00034617"/>
    </source>
</evidence>
<dbReference type="EC" id="5.6.2.4" evidence="12"/>
<name>A0A840A8Z7_9PROT</name>
<keyword evidence="9" id="KW-0234">DNA repair</keyword>
<dbReference type="Proteomes" id="UP000553193">
    <property type="component" value="Unassembled WGS sequence"/>
</dbReference>
<evidence type="ECO:0000256" key="13">
    <source>
        <dbReference type="ARBA" id="ARBA00034923"/>
    </source>
</evidence>
<dbReference type="Gene3D" id="3.30.160.800">
    <property type="match status" value="1"/>
</dbReference>
<dbReference type="AlphaFoldDB" id="A0A840A8Z7"/>
<keyword evidence="3" id="KW-0227">DNA damage</keyword>
<comment type="caution">
    <text evidence="18">The sequence shown here is derived from an EMBL/GenBank/DDBJ whole genome shotgun (WGS) entry which is preliminary data.</text>
</comment>
<dbReference type="Gene3D" id="3.90.320.10">
    <property type="match status" value="1"/>
</dbReference>
<dbReference type="EMBL" id="JACIDJ010000001">
    <property type="protein sequence ID" value="MBB3897671.1"/>
    <property type="molecule type" value="Genomic_DNA"/>
</dbReference>
<comment type="catalytic activity">
    <reaction evidence="14">
        <text>ATP + H2O = ADP + phosphate + H(+)</text>
        <dbReference type="Rhea" id="RHEA:13065"/>
        <dbReference type="ChEBI" id="CHEBI:15377"/>
        <dbReference type="ChEBI" id="CHEBI:15378"/>
        <dbReference type="ChEBI" id="CHEBI:30616"/>
        <dbReference type="ChEBI" id="CHEBI:43474"/>
        <dbReference type="ChEBI" id="CHEBI:456216"/>
        <dbReference type="EC" id="5.6.2.4"/>
    </reaction>
</comment>
<keyword evidence="7 15" id="KW-0067">ATP-binding</keyword>
<dbReference type="SUPFAM" id="SSF52540">
    <property type="entry name" value="P-loop containing nucleoside triphosphate hydrolases"/>
    <property type="match status" value="1"/>
</dbReference>
<evidence type="ECO:0000256" key="3">
    <source>
        <dbReference type="ARBA" id="ARBA00022763"/>
    </source>
</evidence>
<evidence type="ECO:0000256" key="4">
    <source>
        <dbReference type="ARBA" id="ARBA00022801"/>
    </source>
</evidence>
<evidence type="ECO:0000259" key="16">
    <source>
        <dbReference type="PROSITE" id="PS51198"/>
    </source>
</evidence>
<dbReference type="RefSeq" id="WP_184382649.1">
    <property type="nucleotide sequence ID" value="NZ_JACIDJ010000001.1"/>
</dbReference>
<feature type="domain" description="UvrD-like helicase C-terminal" evidence="17">
    <location>
        <begin position="507"/>
        <end position="797"/>
    </location>
</feature>
<dbReference type="GO" id="GO:0005524">
    <property type="term" value="F:ATP binding"/>
    <property type="evidence" value="ECO:0007669"/>
    <property type="project" value="UniProtKB-UniRule"/>
</dbReference>
<evidence type="ECO:0000256" key="1">
    <source>
        <dbReference type="ARBA" id="ARBA00022722"/>
    </source>
</evidence>
<evidence type="ECO:0000256" key="5">
    <source>
        <dbReference type="ARBA" id="ARBA00022806"/>
    </source>
</evidence>
<evidence type="ECO:0000313" key="18">
    <source>
        <dbReference type="EMBL" id="MBB3897671.1"/>
    </source>
</evidence>
<dbReference type="InterPro" id="IPR014017">
    <property type="entry name" value="DNA_helicase_UvrD-like_C"/>
</dbReference>
<evidence type="ECO:0000256" key="9">
    <source>
        <dbReference type="ARBA" id="ARBA00023204"/>
    </source>
</evidence>
<dbReference type="PROSITE" id="PS51198">
    <property type="entry name" value="UVRD_HELICASE_ATP_BIND"/>
    <property type="match status" value="1"/>
</dbReference>
<dbReference type="GO" id="GO:0033202">
    <property type="term" value="C:DNA helicase complex"/>
    <property type="evidence" value="ECO:0007669"/>
    <property type="project" value="TreeGrafter"/>
</dbReference>
<dbReference type="InterPro" id="IPR014151">
    <property type="entry name" value="DNA_helicase_AddA"/>
</dbReference>
<keyword evidence="6" id="KW-0269">Exonuclease</keyword>
<dbReference type="GO" id="GO:0005829">
    <property type="term" value="C:cytosol"/>
    <property type="evidence" value="ECO:0007669"/>
    <property type="project" value="TreeGrafter"/>
</dbReference>
<gene>
    <name evidence="18" type="ORF">GGQ83_001097</name>
</gene>
<dbReference type="Pfam" id="PF12705">
    <property type="entry name" value="PDDEXK_1"/>
    <property type="match status" value="1"/>
</dbReference>
<keyword evidence="4 15" id="KW-0378">Hydrolase</keyword>
<dbReference type="GO" id="GO:0000725">
    <property type="term" value="P:recombinational repair"/>
    <property type="evidence" value="ECO:0007669"/>
    <property type="project" value="TreeGrafter"/>
</dbReference>
<evidence type="ECO:0000259" key="17">
    <source>
        <dbReference type="PROSITE" id="PS51217"/>
    </source>
</evidence>
<keyword evidence="10" id="KW-0413">Isomerase</keyword>
<dbReference type="InterPro" id="IPR000212">
    <property type="entry name" value="DNA_helicase_UvrD/REP"/>
</dbReference>
<keyword evidence="19" id="KW-1185">Reference proteome</keyword>
<dbReference type="Pfam" id="PF13361">
    <property type="entry name" value="UvrD_C"/>
    <property type="match status" value="1"/>
</dbReference>
<dbReference type="InterPro" id="IPR027417">
    <property type="entry name" value="P-loop_NTPase"/>
</dbReference>
<evidence type="ECO:0000256" key="12">
    <source>
        <dbReference type="ARBA" id="ARBA00034808"/>
    </source>
</evidence>
<keyword evidence="8" id="KW-0238">DNA-binding</keyword>
<dbReference type="Pfam" id="PF00580">
    <property type="entry name" value="UvrD-helicase"/>
    <property type="match status" value="1"/>
</dbReference>
<dbReference type="GO" id="GO:0003677">
    <property type="term" value="F:DNA binding"/>
    <property type="evidence" value="ECO:0007669"/>
    <property type="project" value="UniProtKB-KW"/>
</dbReference>
<keyword evidence="2 15" id="KW-0547">Nucleotide-binding</keyword>
<dbReference type="PANTHER" id="PTHR11070:SF2">
    <property type="entry name" value="ATP-DEPENDENT DNA HELICASE SRS2"/>
    <property type="match status" value="1"/>
</dbReference>
<evidence type="ECO:0000256" key="15">
    <source>
        <dbReference type="PROSITE-ProRule" id="PRU00560"/>
    </source>
</evidence>
<evidence type="ECO:0000256" key="2">
    <source>
        <dbReference type="ARBA" id="ARBA00022741"/>
    </source>
</evidence>
<evidence type="ECO:0000256" key="6">
    <source>
        <dbReference type="ARBA" id="ARBA00022839"/>
    </source>
</evidence>
<dbReference type="GO" id="GO:0043138">
    <property type="term" value="F:3'-5' DNA helicase activity"/>
    <property type="evidence" value="ECO:0007669"/>
    <property type="project" value="UniProtKB-EC"/>
</dbReference>
<organism evidence="18 19">
    <name type="scientific">Roseococcus suduntuyensis</name>
    <dbReference type="NCBI Taxonomy" id="455361"/>
    <lineage>
        <taxon>Bacteria</taxon>
        <taxon>Pseudomonadati</taxon>
        <taxon>Pseudomonadota</taxon>
        <taxon>Alphaproteobacteria</taxon>
        <taxon>Acetobacterales</taxon>
        <taxon>Roseomonadaceae</taxon>
        <taxon>Roseococcus</taxon>
    </lineage>
</organism>
<comment type="catalytic activity">
    <reaction evidence="11">
        <text>Couples ATP hydrolysis with the unwinding of duplex DNA by translocating in the 3'-5' direction.</text>
        <dbReference type="EC" id="5.6.2.4"/>
    </reaction>
</comment>
<evidence type="ECO:0000256" key="14">
    <source>
        <dbReference type="ARBA" id="ARBA00048988"/>
    </source>
</evidence>
<evidence type="ECO:0000256" key="7">
    <source>
        <dbReference type="ARBA" id="ARBA00022840"/>
    </source>
</evidence>
<proteinExistence type="predicted"/>
<dbReference type="PANTHER" id="PTHR11070">
    <property type="entry name" value="UVRD / RECB / PCRA DNA HELICASE FAMILY MEMBER"/>
    <property type="match status" value="1"/>
</dbReference>
<dbReference type="NCBIfam" id="TIGR02784">
    <property type="entry name" value="addA_alphas"/>
    <property type="match status" value="1"/>
</dbReference>